<dbReference type="InterPro" id="IPR016161">
    <property type="entry name" value="Ald_DH/histidinol_DH"/>
</dbReference>
<dbReference type="InterPro" id="IPR005931">
    <property type="entry name" value="P5CDH/ALDH4A1"/>
</dbReference>
<dbReference type="SUPFAM" id="SSF53720">
    <property type="entry name" value="ALDH-like"/>
    <property type="match status" value="1"/>
</dbReference>
<organism evidence="10 11">
    <name type="scientific">Zunongwangia mangrovi</name>
    <dbReference type="NCBI Taxonomy" id="1334022"/>
    <lineage>
        <taxon>Bacteria</taxon>
        <taxon>Pseudomonadati</taxon>
        <taxon>Bacteroidota</taxon>
        <taxon>Flavobacteriia</taxon>
        <taxon>Flavobacteriales</taxon>
        <taxon>Flavobacteriaceae</taxon>
        <taxon>Zunongwangia</taxon>
    </lineage>
</organism>
<dbReference type="NCBIfam" id="TIGR01236">
    <property type="entry name" value="D1pyr5carbox1"/>
    <property type="match status" value="1"/>
</dbReference>
<keyword evidence="5" id="KW-0520">NAD</keyword>
<evidence type="ECO:0000313" key="10">
    <source>
        <dbReference type="EMBL" id="SFC87050.1"/>
    </source>
</evidence>
<dbReference type="EMBL" id="FOKV01000010">
    <property type="protein sequence ID" value="SFC87050.1"/>
    <property type="molecule type" value="Genomic_DNA"/>
</dbReference>
<evidence type="ECO:0000256" key="1">
    <source>
        <dbReference type="ARBA" id="ARBA00004786"/>
    </source>
</evidence>
<gene>
    <name evidence="10" type="ORF">SAMN04487907_11063</name>
</gene>
<dbReference type="InterPro" id="IPR016163">
    <property type="entry name" value="Ald_DH_C"/>
</dbReference>
<dbReference type="InterPro" id="IPR016162">
    <property type="entry name" value="Ald_DH_N"/>
</dbReference>
<reference evidence="11" key="1">
    <citation type="submission" date="2016-10" db="EMBL/GenBank/DDBJ databases">
        <authorList>
            <person name="Varghese N."/>
            <person name="Submissions S."/>
        </authorList>
    </citation>
    <scope>NUCLEOTIDE SEQUENCE [LARGE SCALE GENOMIC DNA]</scope>
    <source>
        <strain evidence="11">DSM 24499</strain>
    </source>
</reference>
<dbReference type="InterPro" id="IPR015590">
    <property type="entry name" value="Aldehyde_DH_dom"/>
</dbReference>
<dbReference type="PANTHER" id="PTHR42862">
    <property type="entry name" value="DELTA-1-PYRROLINE-5-CARBOXYLATE DEHYDROGENASE 1, ISOFORM A-RELATED"/>
    <property type="match status" value="1"/>
</dbReference>
<protein>
    <recommendedName>
        <fullName evidence="7">L-glutamate gamma-semialdehyde dehydrogenase</fullName>
        <ecNumber evidence="3">1.2.1.88</ecNumber>
    </recommendedName>
    <alternativeName>
        <fullName evidence="7">L-glutamate gamma-semialdehyde dehydrogenase</fullName>
    </alternativeName>
</protein>
<evidence type="ECO:0000256" key="7">
    <source>
        <dbReference type="ARBA" id="ARBA00032259"/>
    </source>
</evidence>
<dbReference type="AlphaFoldDB" id="A0A1I1MZS4"/>
<dbReference type="UniPathway" id="UPA00261">
    <property type="reaction ID" value="UER00374"/>
</dbReference>
<comment type="pathway">
    <text evidence="1">Amino-acid degradation; L-proline degradation into L-glutamate; L-glutamate from L-proline: step 2/2.</text>
</comment>
<dbReference type="GO" id="GO:0010133">
    <property type="term" value="P:L-proline catabolic process to L-glutamate"/>
    <property type="evidence" value="ECO:0007669"/>
    <property type="project" value="UniProtKB-UniPathway"/>
</dbReference>
<evidence type="ECO:0000259" key="9">
    <source>
        <dbReference type="Pfam" id="PF00171"/>
    </source>
</evidence>
<accession>A0A1I1MZS4</accession>
<dbReference type="OrthoDB" id="9762913at2"/>
<dbReference type="InterPro" id="IPR050485">
    <property type="entry name" value="Proline_metab_enzyme"/>
</dbReference>
<dbReference type="FunFam" id="3.40.309.10:FF:000005">
    <property type="entry name" value="1-pyrroline-5-carboxylate dehydrogenase 1"/>
    <property type="match status" value="1"/>
</dbReference>
<sequence length="542" mass="60552">MGKGFFHVPKAENEPVKTYAPGTPEREEVLLTYKELYNTKFDVPLYIGSEEIRTGKTATINPPHDHKHECGVYHLAEKKHIEQAIETALEARKKWAKLEWEQRAAVFLKAADLISGPYRQKMNAATMIGQSKTIFQAEIDSAAEICDFLRFNVEYMTELYNEQPNSSDGCWNRVEYRPLEGFVYAVTPFNFTAIAGNLPTSAALMGNVAVWKPSDSQMLSAQILMDVFKEAGVPDGVINMVMGDPEMITDTVLESPDFAGIHYTGSTAVFKNIWAKIGNNIDKYKSYPRIVGETGGKDFIIAHPTSNPKQVATAITRGAFEFQGQKCSAASRVYLPKSLWPEIKDFLVEDVQSIKMGSPEDFTNFFTAVIHERSFDKLASYIEKVKKDDDAEIVVGGNYDKSVGYFVEPTVVLAKDPHYTTMEEELFGPVVTIYVYEDEKWEETLHVVDNTSQYALTGGVFSGDRYEAAKATDILQNAAGNFYINDKPTGAVVGQQPFGGARGSGTNDKAGSKLNLMRWISPRLIKETFVPATDYKYPFMKE</sequence>
<comment type="similarity">
    <text evidence="2">Belongs to the aldehyde dehydrogenase family.</text>
</comment>
<dbReference type="STRING" id="1334022.SAMN04487907_11063"/>
<keyword evidence="4" id="KW-0560">Oxidoreductase</keyword>
<dbReference type="GO" id="GO:0009898">
    <property type="term" value="C:cytoplasmic side of plasma membrane"/>
    <property type="evidence" value="ECO:0007669"/>
    <property type="project" value="TreeGrafter"/>
</dbReference>
<keyword evidence="6" id="KW-0642">Proline metabolism</keyword>
<evidence type="ECO:0000313" key="11">
    <source>
        <dbReference type="Proteomes" id="UP000199438"/>
    </source>
</evidence>
<dbReference type="InterPro" id="IPR016160">
    <property type="entry name" value="Ald_DH_CS_CYS"/>
</dbReference>
<dbReference type="CDD" id="cd07123">
    <property type="entry name" value="ALDH_F4-17_P5CDH"/>
    <property type="match status" value="1"/>
</dbReference>
<evidence type="ECO:0000256" key="8">
    <source>
        <dbReference type="ARBA" id="ARBA00048142"/>
    </source>
</evidence>
<dbReference type="EC" id="1.2.1.88" evidence="3"/>
<evidence type="ECO:0000256" key="6">
    <source>
        <dbReference type="ARBA" id="ARBA00023062"/>
    </source>
</evidence>
<feature type="domain" description="Aldehyde dehydrogenase" evidence="9">
    <location>
        <begin position="57"/>
        <end position="513"/>
    </location>
</feature>
<dbReference type="FunFam" id="3.40.605.10:FF:000006">
    <property type="entry name" value="1-pyrroline-5-carboxylate dehydrogenase"/>
    <property type="match status" value="1"/>
</dbReference>
<dbReference type="Pfam" id="PF00171">
    <property type="entry name" value="Aldedh"/>
    <property type="match status" value="1"/>
</dbReference>
<dbReference type="PROSITE" id="PS00070">
    <property type="entry name" value="ALDEHYDE_DEHYDR_CYS"/>
    <property type="match status" value="1"/>
</dbReference>
<dbReference type="Gene3D" id="3.40.309.10">
    <property type="entry name" value="Aldehyde Dehydrogenase, Chain A, domain 2"/>
    <property type="match status" value="1"/>
</dbReference>
<dbReference type="Gene3D" id="3.40.605.10">
    <property type="entry name" value="Aldehyde Dehydrogenase, Chain A, domain 1"/>
    <property type="match status" value="1"/>
</dbReference>
<evidence type="ECO:0000256" key="3">
    <source>
        <dbReference type="ARBA" id="ARBA00012884"/>
    </source>
</evidence>
<name>A0A1I1MZS4_9FLAO</name>
<dbReference type="GO" id="GO:0004657">
    <property type="term" value="F:proline dehydrogenase activity"/>
    <property type="evidence" value="ECO:0007669"/>
    <property type="project" value="UniProtKB-ARBA"/>
</dbReference>
<evidence type="ECO:0000256" key="2">
    <source>
        <dbReference type="ARBA" id="ARBA00009986"/>
    </source>
</evidence>
<evidence type="ECO:0000256" key="4">
    <source>
        <dbReference type="ARBA" id="ARBA00023002"/>
    </source>
</evidence>
<comment type="catalytic activity">
    <reaction evidence="8">
        <text>L-glutamate 5-semialdehyde + NAD(+) + H2O = L-glutamate + NADH + 2 H(+)</text>
        <dbReference type="Rhea" id="RHEA:30235"/>
        <dbReference type="ChEBI" id="CHEBI:15377"/>
        <dbReference type="ChEBI" id="CHEBI:15378"/>
        <dbReference type="ChEBI" id="CHEBI:29985"/>
        <dbReference type="ChEBI" id="CHEBI:57540"/>
        <dbReference type="ChEBI" id="CHEBI:57945"/>
        <dbReference type="ChEBI" id="CHEBI:58066"/>
        <dbReference type="EC" id="1.2.1.88"/>
    </reaction>
</comment>
<proteinExistence type="inferred from homology"/>
<keyword evidence="11" id="KW-1185">Reference proteome</keyword>
<dbReference type="Proteomes" id="UP000199438">
    <property type="component" value="Unassembled WGS sequence"/>
</dbReference>
<dbReference type="PANTHER" id="PTHR42862:SF1">
    <property type="entry name" value="DELTA-1-PYRROLINE-5-CARBOXYLATE DEHYDROGENASE 2, ISOFORM A-RELATED"/>
    <property type="match status" value="1"/>
</dbReference>
<dbReference type="RefSeq" id="WP_092544750.1">
    <property type="nucleotide sequence ID" value="NZ_FOKV01000010.1"/>
</dbReference>
<dbReference type="GO" id="GO:0003842">
    <property type="term" value="F:L-glutamate gamma-semialdehyde dehydrogenase activity"/>
    <property type="evidence" value="ECO:0007669"/>
    <property type="project" value="UniProtKB-EC"/>
</dbReference>
<evidence type="ECO:0000256" key="5">
    <source>
        <dbReference type="ARBA" id="ARBA00023027"/>
    </source>
</evidence>